<dbReference type="InterPro" id="IPR036890">
    <property type="entry name" value="HATPase_C_sf"/>
</dbReference>
<dbReference type="Gene3D" id="1.10.287.130">
    <property type="match status" value="1"/>
</dbReference>
<proteinExistence type="predicted"/>
<evidence type="ECO:0000259" key="11">
    <source>
        <dbReference type="PROSITE" id="PS50109"/>
    </source>
</evidence>
<evidence type="ECO:0000256" key="2">
    <source>
        <dbReference type="ARBA" id="ARBA00012438"/>
    </source>
</evidence>
<evidence type="ECO:0000256" key="5">
    <source>
        <dbReference type="ARBA" id="ARBA00023012"/>
    </source>
</evidence>
<dbReference type="InterPro" id="IPR003661">
    <property type="entry name" value="HisK_dim/P_dom"/>
</dbReference>
<dbReference type="CDD" id="cd19920">
    <property type="entry name" value="REC_PA4781-like"/>
    <property type="match status" value="1"/>
</dbReference>
<dbReference type="InterPro" id="IPR005467">
    <property type="entry name" value="His_kinase_dom"/>
</dbReference>
<dbReference type="EC" id="2.7.13.3" evidence="2"/>
<evidence type="ECO:0000259" key="12">
    <source>
        <dbReference type="PROSITE" id="PS50110"/>
    </source>
</evidence>
<evidence type="ECO:0000256" key="10">
    <source>
        <dbReference type="SAM" id="Coils"/>
    </source>
</evidence>
<keyword evidence="10" id="KW-0175">Coiled coil</keyword>
<evidence type="ECO:0000256" key="7">
    <source>
        <dbReference type="ARBA" id="ARBA00023125"/>
    </source>
</evidence>
<evidence type="ECO:0000313" key="13">
    <source>
        <dbReference type="EMBL" id="PSB24447.1"/>
    </source>
</evidence>
<keyword evidence="8" id="KW-0804">Transcription</keyword>
<feature type="domain" description="Response regulatory" evidence="12">
    <location>
        <begin position="9"/>
        <end position="125"/>
    </location>
</feature>
<reference evidence="13 14" key="2">
    <citation type="submission" date="2018-03" db="EMBL/GenBank/DDBJ databases">
        <title>The ancient ancestry and fast evolution of plastids.</title>
        <authorList>
            <person name="Moore K.R."/>
            <person name="Magnabosco C."/>
            <person name="Momper L."/>
            <person name="Gold D.A."/>
            <person name="Bosak T."/>
            <person name="Fournier G.P."/>
        </authorList>
    </citation>
    <scope>NUCLEOTIDE SEQUENCE [LARGE SCALE GENOMIC DNA]</scope>
    <source>
        <strain evidence="13 14">ULC18</strain>
    </source>
</reference>
<dbReference type="InterPro" id="IPR004358">
    <property type="entry name" value="Sig_transdc_His_kin-like_C"/>
</dbReference>
<dbReference type="PRINTS" id="PR00344">
    <property type="entry name" value="BCTRLSENSOR"/>
</dbReference>
<evidence type="ECO:0000256" key="6">
    <source>
        <dbReference type="ARBA" id="ARBA00023015"/>
    </source>
</evidence>
<keyword evidence="4 13" id="KW-0808">Transferase</keyword>
<sequence length="483" mass="54387">MSAAQECQSILIVDDNPTNLEVLAETLTDSGFQISVALDGETALEQVKYHPPALILLDIMMPGIDGFETCRRLKSDPEIFDIPVIFLTALSDAENKVAGLSLGAVDYITKPFQREEVLARVSIHLKLYNLAKTLEAQNVILKKEVEYRKTVENLLQTFNQELEQQVEERTLKLTRTLQDLEKAQVQLVHSEKMSSLGQLVAGIAHEINNPVNFIYGNLSPASEYIQDLLKLAEFCQKYFLRLPDEFQEHLKQIDIEFLQDDLPRIIASMKVGADRIRQIVLSLRNFSRLDEAEVKPVDIHEGIESTLLILQSRLKGKLDQANIQVIKEYGDLPNVECYAGQLNQVFMNIINNAIDALEECPKFNRGHHPSNKELELKIQQAVQRTRHLNIAGQQDEPCIWIRTELASNGCLVVRIADNGSGIPESLRQRLFDPFFTTKPVGKGTGLGLSISHQIVVEKHGGNLYCESELGKGSEFRVEIPIQQ</sequence>
<keyword evidence="14" id="KW-1185">Reference proteome</keyword>
<dbReference type="Gene3D" id="3.40.50.2300">
    <property type="match status" value="1"/>
</dbReference>
<dbReference type="Pfam" id="PF00512">
    <property type="entry name" value="HisKA"/>
    <property type="match status" value="1"/>
</dbReference>
<keyword evidence="3 9" id="KW-0597">Phosphoprotein</keyword>
<evidence type="ECO:0000256" key="3">
    <source>
        <dbReference type="ARBA" id="ARBA00022553"/>
    </source>
</evidence>
<evidence type="ECO:0000256" key="8">
    <source>
        <dbReference type="ARBA" id="ARBA00023163"/>
    </source>
</evidence>
<name>A0A2T1DVD4_9CYAN</name>
<dbReference type="InterPro" id="IPR036097">
    <property type="entry name" value="HisK_dim/P_sf"/>
</dbReference>
<dbReference type="InterPro" id="IPR001789">
    <property type="entry name" value="Sig_transdc_resp-reg_receiver"/>
</dbReference>
<evidence type="ECO:0000313" key="14">
    <source>
        <dbReference type="Proteomes" id="UP000239576"/>
    </source>
</evidence>
<dbReference type="GO" id="GO:0000155">
    <property type="term" value="F:phosphorelay sensor kinase activity"/>
    <property type="evidence" value="ECO:0007669"/>
    <property type="project" value="InterPro"/>
</dbReference>
<dbReference type="OrthoDB" id="9773246at2"/>
<dbReference type="AlphaFoldDB" id="A0A2T1DVD4"/>
<evidence type="ECO:0000256" key="1">
    <source>
        <dbReference type="ARBA" id="ARBA00000085"/>
    </source>
</evidence>
<keyword evidence="4 13" id="KW-0418">Kinase</keyword>
<dbReference type="SMART" id="SM00448">
    <property type="entry name" value="REC"/>
    <property type="match status" value="1"/>
</dbReference>
<keyword evidence="5" id="KW-0902">Two-component regulatory system</keyword>
<feature type="domain" description="Histidine kinase" evidence="11">
    <location>
        <begin position="202"/>
        <end position="483"/>
    </location>
</feature>
<keyword evidence="7" id="KW-0238">DNA-binding</keyword>
<dbReference type="PROSITE" id="PS50110">
    <property type="entry name" value="RESPONSE_REGULATORY"/>
    <property type="match status" value="1"/>
</dbReference>
<dbReference type="Pfam" id="PF02518">
    <property type="entry name" value="HATPase_c"/>
    <property type="match status" value="1"/>
</dbReference>
<dbReference type="CDD" id="cd00082">
    <property type="entry name" value="HisKA"/>
    <property type="match status" value="1"/>
</dbReference>
<dbReference type="SMART" id="SM00387">
    <property type="entry name" value="HATPase_c"/>
    <property type="match status" value="1"/>
</dbReference>
<dbReference type="Proteomes" id="UP000239576">
    <property type="component" value="Unassembled WGS sequence"/>
</dbReference>
<comment type="catalytic activity">
    <reaction evidence="1">
        <text>ATP + protein L-histidine = ADP + protein N-phospho-L-histidine.</text>
        <dbReference type="EC" id="2.7.13.3"/>
    </reaction>
</comment>
<evidence type="ECO:0000256" key="4">
    <source>
        <dbReference type="ARBA" id="ARBA00022777"/>
    </source>
</evidence>
<dbReference type="PANTHER" id="PTHR43547">
    <property type="entry name" value="TWO-COMPONENT HISTIDINE KINASE"/>
    <property type="match status" value="1"/>
</dbReference>
<feature type="coiled-coil region" evidence="10">
    <location>
        <begin position="148"/>
        <end position="183"/>
    </location>
</feature>
<dbReference type="Gene3D" id="3.30.565.10">
    <property type="entry name" value="Histidine kinase-like ATPase, C-terminal domain"/>
    <property type="match status" value="1"/>
</dbReference>
<comment type="caution">
    <text evidence="13">The sequence shown here is derived from an EMBL/GenBank/DDBJ whole genome shotgun (WGS) entry which is preliminary data.</text>
</comment>
<accession>A0A2T1DVD4</accession>
<dbReference type="FunFam" id="3.40.50.2300:FF:000001">
    <property type="entry name" value="DNA-binding response regulator PhoB"/>
    <property type="match status" value="1"/>
</dbReference>
<dbReference type="Pfam" id="PF00072">
    <property type="entry name" value="Response_reg"/>
    <property type="match status" value="1"/>
</dbReference>
<dbReference type="PANTHER" id="PTHR43547:SF2">
    <property type="entry name" value="HYBRID SIGNAL TRANSDUCTION HISTIDINE KINASE C"/>
    <property type="match status" value="1"/>
</dbReference>
<dbReference type="InterPro" id="IPR011006">
    <property type="entry name" value="CheY-like_superfamily"/>
</dbReference>
<feature type="modified residue" description="4-aspartylphosphate" evidence="9">
    <location>
        <position position="58"/>
    </location>
</feature>
<dbReference type="GO" id="GO:0003677">
    <property type="term" value="F:DNA binding"/>
    <property type="evidence" value="ECO:0007669"/>
    <property type="project" value="UniProtKB-KW"/>
</dbReference>
<dbReference type="SUPFAM" id="SSF55874">
    <property type="entry name" value="ATPase domain of HSP90 chaperone/DNA topoisomerase II/histidine kinase"/>
    <property type="match status" value="1"/>
</dbReference>
<evidence type="ECO:0000256" key="9">
    <source>
        <dbReference type="PROSITE-ProRule" id="PRU00169"/>
    </source>
</evidence>
<dbReference type="EMBL" id="PVWK01000144">
    <property type="protein sequence ID" value="PSB24447.1"/>
    <property type="molecule type" value="Genomic_DNA"/>
</dbReference>
<reference evidence="14" key="1">
    <citation type="submission" date="2018-02" db="EMBL/GenBank/DDBJ databases">
        <authorList>
            <person name="Moore K."/>
            <person name="Momper L."/>
        </authorList>
    </citation>
    <scope>NUCLEOTIDE SEQUENCE [LARGE SCALE GENOMIC DNA]</scope>
    <source>
        <strain evidence="14">ULC18</strain>
    </source>
</reference>
<dbReference type="InterPro" id="IPR003594">
    <property type="entry name" value="HATPase_dom"/>
</dbReference>
<keyword evidence="6" id="KW-0805">Transcription regulation</keyword>
<gene>
    <name evidence="13" type="ORF">C7B82_27025</name>
</gene>
<organism evidence="13 14">
    <name type="scientific">Stenomitos frigidus ULC18</name>
    <dbReference type="NCBI Taxonomy" id="2107698"/>
    <lineage>
        <taxon>Bacteria</taxon>
        <taxon>Bacillati</taxon>
        <taxon>Cyanobacteriota</taxon>
        <taxon>Cyanophyceae</taxon>
        <taxon>Leptolyngbyales</taxon>
        <taxon>Leptolyngbyaceae</taxon>
        <taxon>Stenomitos</taxon>
    </lineage>
</organism>
<dbReference type="SUPFAM" id="SSF52172">
    <property type="entry name" value="CheY-like"/>
    <property type="match status" value="1"/>
</dbReference>
<protein>
    <recommendedName>
        <fullName evidence="2">histidine kinase</fullName>
        <ecNumber evidence="2">2.7.13.3</ecNumber>
    </recommendedName>
</protein>
<dbReference type="RefSeq" id="WP_106259971.1">
    <property type="nucleotide sequence ID" value="NZ_CAWNSW010000093.1"/>
</dbReference>
<dbReference type="PROSITE" id="PS50109">
    <property type="entry name" value="HIS_KIN"/>
    <property type="match status" value="1"/>
</dbReference>
<dbReference type="SUPFAM" id="SSF47384">
    <property type="entry name" value="Homodimeric domain of signal transducing histidine kinase"/>
    <property type="match status" value="1"/>
</dbReference>